<gene>
    <name evidence="1" type="ORF">KI387_031143</name>
</gene>
<keyword evidence="2" id="KW-1185">Reference proteome</keyword>
<dbReference type="EMBL" id="JAHRHJ020000010">
    <property type="protein sequence ID" value="KAH9299461.1"/>
    <property type="molecule type" value="Genomic_DNA"/>
</dbReference>
<name>A0AA38CHM2_TAXCH</name>
<reference evidence="1 2" key="1">
    <citation type="journal article" date="2021" name="Nat. Plants">
        <title>The Taxus genome provides insights into paclitaxel biosynthesis.</title>
        <authorList>
            <person name="Xiong X."/>
            <person name="Gou J."/>
            <person name="Liao Q."/>
            <person name="Li Y."/>
            <person name="Zhou Q."/>
            <person name="Bi G."/>
            <person name="Li C."/>
            <person name="Du R."/>
            <person name="Wang X."/>
            <person name="Sun T."/>
            <person name="Guo L."/>
            <person name="Liang H."/>
            <person name="Lu P."/>
            <person name="Wu Y."/>
            <person name="Zhang Z."/>
            <person name="Ro D.K."/>
            <person name="Shang Y."/>
            <person name="Huang S."/>
            <person name="Yan J."/>
        </authorList>
    </citation>
    <scope>NUCLEOTIDE SEQUENCE [LARGE SCALE GENOMIC DNA]</scope>
    <source>
        <strain evidence="1">Ta-2019</strain>
    </source>
</reference>
<comment type="caution">
    <text evidence="1">The sequence shown here is derived from an EMBL/GenBank/DDBJ whole genome shotgun (WGS) entry which is preliminary data.</text>
</comment>
<evidence type="ECO:0000313" key="2">
    <source>
        <dbReference type="Proteomes" id="UP000824469"/>
    </source>
</evidence>
<proteinExistence type="predicted"/>
<evidence type="ECO:0000313" key="1">
    <source>
        <dbReference type="EMBL" id="KAH9299461.1"/>
    </source>
</evidence>
<sequence>MTMAVQRNVCLKTLNPSVLLRTSVAVWFNVCLKTRNPFCSPSRIAMALAGGRIVNNGAVKMKGMWPSMLRLGIKNEPAGYMMGVARYCTDTDIEGSDEEGPEGNLGILWDLNSCGDTKSLSQFSHEEAAVAMARTVLTRLREQLPLDLVAITTFIAYGDPSNFPQCSNFKIIMDENISVQFQIVAEKHLSVKPDWVEKAIITDMFMFALNNPPLSKLIVLSDKENILLPATYELAYRDYLVMHAVFKLK</sequence>
<dbReference type="AlphaFoldDB" id="A0AA38CHM2"/>
<feature type="non-terminal residue" evidence="1">
    <location>
        <position position="1"/>
    </location>
</feature>
<accession>A0AA38CHM2</accession>
<dbReference type="Proteomes" id="UP000824469">
    <property type="component" value="Unassembled WGS sequence"/>
</dbReference>
<organism evidence="1 2">
    <name type="scientific">Taxus chinensis</name>
    <name type="common">Chinese yew</name>
    <name type="synonym">Taxus wallichiana var. chinensis</name>
    <dbReference type="NCBI Taxonomy" id="29808"/>
    <lineage>
        <taxon>Eukaryota</taxon>
        <taxon>Viridiplantae</taxon>
        <taxon>Streptophyta</taxon>
        <taxon>Embryophyta</taxon>
        <taxon>Tracheophyta</taxon>
        <taxon>Spermatophyta</taxon>
        <taxon>Pinopsida</taxon>
        <taxon>Pinidae</taxon>
        <taxon>Conifers II</taxon>
        <taxon>Cupressales</taxon>
        <taxon>Taxaceae</taxon>
        <taxon>Taxus</taxon>
    </lineage>
</organism>
<protein>
    <submittedName>
        <fullName evidence="1">Uncharacterized protein</fullName>
    </submittedName>
</protein>